<reference evidence="1" key="1">
    <citation type="submission" date="2023-10" db="EMBL/GenBank/DDBJ databases">
        <authorList>
            <person name="Chen Y."/>
            <person name="Shah S."/>
            <person name="Dougan E. K."/>
            <person name="Thang M."/>
            <person name="Chan C."/>
        </authorList>
    </citation>
    <scope>NUCLEOTIDE SEQUENCE [LARGE SCALE GENOMIC DNA]</scope>
</reference>
<comment type="caution">
    <text evidence="1">The sequence shown here is derived from an EMBL/GenBank/DDBJ whole genome shotgun (WGS) entry which is preliminary data.</text>
</comment>
<keyword evidence="2" id="KW-1185">Reference proteome</keyword>
<organism evidence="1 2">
    <name type="scientific">Prorocentrum cordatum</name>
    <dbReference type="NCBI Taxonomy" id="2364126"/>
    <lineage>
        <taxon>Eukaryota</taxon>
        <taxon>Sar</taxon>
        <taxon>Alveolata</taxon>
        <taxon>Dinophyceae</taxon>
        <taxon>Prorocentrales</taxon>
        <taxon>Prorocentraceae</taxon>
        <taxon>Prorocentrum</taxon>
    </lineage>
</organism>
<evidence type="ECO:0000313" key="2">
    <source>
        <dbReference type="Proteomes" id="UP001189429"/>
    </source>
</evidence>
<feature type="non-terminal residue" evidence="1">
    <location>
        <position position="484"/>
    </location>
</feature>
<gene>
    <name evidence="1" type="ORF">PCOR1329_LOCUS42441</name>
</gene>
<protein>
    <recommendedName>
        <fullName evidence="3">Amine oxidase</fullName>
    </recommendedName>
</protein>
<evidence type="ECO:0008006" key="3">
    <source>
        <dbReference type="Google" id="ProtNLM"/>
    </source>
</evidence>
<accession>A0ABN9TUD9</accession>
<dbReference type="Proteomes" id="UP001189429">
    <property type="component" value="Unassembled WGS sequence"/>
</dbReference>
<name>A0ABN9TUD9_9DINO</name>
<dbReference type="EMBL" id="CAUYUJ010015097">
    <property type="protein sequence ID" value="CAK0849850.1"/>
    <property type="molecule type" value="Genomic_DNA"/>
</dbReference>
<proteinExistence type="predicted"/>
<evidence type="ECO:0000313" key="1">
    <source>
        <dbReference type="EMBL" id="CAK0849850.1"/>
    </source>
</evidence>
<sequence length="484" mass="54486">METAQELQKYAAETHVYGRLRPLPGGKKKGVRFAYETHYVGDIRAGRTTILDTYLLKSLDTFDFSVFKDQRLAVVPCQGTRLCMWMVEDEDCADDRCKEAYHSGGQELNYWVDIGRFPANSSLSLHARQLLQEHSAKQGTQYEMSRVGAKDYLPEDAPGKSRTMELRVKMGIDEAVFQIEWEELRVTTSLLRERPALMDALTTLRIDHGLDPGRFPMDNIIRAYGWIMDTSIFDKSVPVKTSHAGKYPKITPGYELEGVPGLYVAGTLTHSLDFRRSAGGFVHGFRYTARALFRFLEEKNHGVAWPSTPIILHAPSADAGPCTGLDELLHKLSNRINEASGPYQMFQTLGDMVVFEADAESGSWTARYMEDVPLPIFEERYRSHPRLTWVFRYGEGFHGKKVLGPDRVGATNPEFAEMSNFLHPQLAFKPAGKDEASKNHWLTEEIFTDWGASSYFVPLGRFVARAVAAATGVDAFRKDGAFSL</sequence>